<dbReference type="AlphaFoldDB" id="A0A8B7YZ77"/>
<dbReference type="Gene3D" id="1.20.58.900">
    <property type="match status" value="1"/>
</dbReference>
<dbReference type="OrthoDB" id="10067503at2759"/>
<dbReference type="InterPro" id="IPR037213">
    <property type="entry name" value="Run_dom_sf"/>
</dbReference>
<dbReference type="SMART" id="SM01175">
    <property type="entry name" value="DUF4206"/>
    <property type="match status" value="1"/>
</dbReference>
<feature type="region of interest" description="Disordered" evidence="5">
    <location>
        <begin position="196"/>
        <end position="344"/>
    </location>
</feature>
<feature type="region of interest" description="Disordered" evidence="5">
    <location>
        <begin position="418"/>
        <end position="454"/>
    </location>
</feature>
<keyword evidence="2" id="KW-0597">Phosphoprotein</keyword>
<dbReference type="InterPro" id="IPR025258">
    <property type="entry name" value="RH_dom"/>
</dbReference>
<dbReference type="InterPro" id="IPR004012">
    <property type="entry name" value="Run_dom"/>
</dbReference>
<dbReference type="Pfam" id="PF21054">
    <property type="entry name" value="RUBC_PIKBD"/>
    <property type="match status" value="1"/>
</dbReference>
<keyword evidence="4" id="KW-0072">Autophagy</keyword>
<dbReference type="GO" id="GO:0005770">
    <property type="term" value="C:late endosome"/>
    <property type="evidence" value="ECO:0007669"/>
    <property type="project" value="UniProtKB-SubCell"/>
</dbReference>
<feature type="domain" description="RUN" evidence="6">
    <location>
        <begin position="43"/>
        <end position="177"/>
    </location>
</feature>
<accession>A0A8B7YZ77</accession>
<feature type="region of interest" description="Disordered" evidence="5">
    <location>
        <begin position="632"/>
        <end position="675"/>
    </location>
</feature>
<keyword evidence="3" id="KW-0967">Endosome</keyword>
<dbReference type="GO" id="GO:0006914">
    <property type="term" value="P:autophagy"/>
    <property type="evidence" value="ECO:0007669"/>
    <property type="project" value="UniProtKB-KW"/>
</dbReference>
<dbReference type="SUPFAM" id="SSF140741">
    <property type="entry name" value="RUN domain-like"/>
    <property type="match status" value="1"/>
</dbReference>
<evidence type="ECO:0000256" key="2">
    <source>
        <dbReference type="ARBA" id="ARBA00022553"/>
    </source>
</evidence>
<dbReference type="Pfam" id="PF13901">
    <property type="entry name" value="RH_dom"/>
    <property type="match status" value="1"/>
</dbReference>
<feature type="compositionally biased region" description="Acidic residues" evidence="5">
    <location>
        <begin position="662"/>
        <end position="675"/>
    </location>
</feature>
<feature type="compositionally biased region" description="Polar residues" evidence="5">
    <location>
        <begin position="372"/>
        <end position="391"/>
    </location>
</feature>
<evidence type="ECO:0000313" key="7">
    <source>
        <dbReference type="Proteomes" id="UP000694845"/>
    </source>
</evidence>
<dbReference type="SMART" id="SM00593">
    <property type="entry name" value="RUN"/>
    <property type="match status" value="1"/>
</dbReference>
<dbReference type="GO" id="GO:1901981">
    <property type="term" value="F:phosphatidylinositol phosphate binding"/>
    <property type="evidence" value="ECO:0007669"/>
    <property type="project" value="TreeGrafter"/>
</dbReference>
<reference evidence="8" key="1">
    <citation type="submission" date="2025-08" db="UniProtKB">
        <authorList>
            <consortium name="RefSeq"/>
        </authorList>
    </citation>
    <scope>IDENTIFICATION</scope>
</reference>
<evidence type="ECO:0000256" key="4">
    <source>
        <dbReference type="ARBA" id="ARBA00023006"/>
    </source>
</evidence>
<dbReference type="PROSITE" id="PS50826">
    <property type="entry name" value="RUN"/>
    <property type="match status" value="1"/>
</dbReference>
<dbReference type="CDD" id="cd17686">
    <property type="entry name" value="RUN_RUBCN"/>
    <property type="match status" value="1"/>
</dbReference>
<name>A0A8B7YZ77_ACAPL</name>
<dbReference type="InterPro" id="IPR052428">
    <property type="entry name" value="Autophagy_HostDef_Reg"/>
</dbReference>
<gene>
    <name evidence="8" type="primary">LOC110983601</name>
</gene>
<dbReference type="PANTHER" id="PTHR45971:SF1">
    <property type="entry name" value="RUBICON, ISOFORM A"/>
    <property type="match status" value="1"/>
</dbReference>
<evidence type="ECO:0000313" key="8">
    <source>
        <dbReference type="RefSeq" id="XP_022098658.1"/>
    </source>
</evidence>
<proteinExistence type="predicted"/>
<evidence type="ECO:0000256" key="3">
    <source>
        <dbReference type="ARBA" id="ARBA00022753"/>
    </source>
</evidence>
<sequence>MSDEQGRHSRLNENDSHQQHQQLLWGLKFTVEGLLAAHTTNVWSTYGGLTRLCNQIDKVMRHGLKQPKGAPYSSMSGDYWDFVMGLRRLQPVLAPSVDRLHRRSTEQGMDAGSLWLHTSLEAHTLSSQLRLLVDDKEHLSRYYHDDAFLCSEAHFKALYICLQSVEQNNASLLADMDPMLLSCLYCHVLQDSMPSASSGMRRSSLVGPAMDRSSVDQPHRRKVSAEEIQPPAFASPKTESVLSTSDEHARPDPQTLKRHQSESARTMLLSVLGNSSPNGSISRDTDQLPKTVNDPLMNLEFPTRDGTTSPPRRKILRRARTTGDLLAPSSVSQNKEPKLPFEYSSSPQAEKLLDSLGSSPLESLHEEDSTRENCQCNSQPASLGDSTNQRSEISEVKSTDLLSETTCSICGKKRRSEMSSVSKLLSRTSSSLSPPQAKGSMYTKSGRPLRHSQTSLSLAGNAAKTKRLLTHSRSQSDHAIKPPLAYMAEASAGIRSADKTSNSLPAESHLVSPRRNSLLDSGAISPATECYFPQPAQGQSLMSFLSSRDFERIPELDRENAHFSISEAIIAAVEQIRCKQQLTSVSDHESDASDEEIQHLKQRIRLRRNEKRRDKLRGGIRQLATLVSENRSDSGLNTLTSSASTLASSSSNSTPRDTATESGEDSSDTDSVEDLDLADPKQSNLQSLQAMGLSTSLASLYSDADIARVSSPIVPPGEFSPTPNSNMLSAESVALCLLSKFPAKQLPAASELQWLVSEQDAPQALLPMPKSLPVSPDDGENADIYTKKNIKKTSLYRSQSFDQTRLRGNADWAPPRAQIIFNVHPPPKRKVLVAKQNYRCAGCGMRIERGSVKRLRYCEYLGKYFCHCCHSNSSAAIPGRILRKWDFQKVPVCNFARELLEKMHEDPLFNVMDINPSLYRRVKSLNTCRELRMQLFFLKDFLKTCRLSQSLQATYESQPRHLLNEPHLYSLSDIYRVRGGEMETDLTQLVEDAVAHVSQCQLCQAKGFICELCSNDQDIIFPFQLLKTYQCQGCWACYHKTCFLTVDSCPKCIRKNARKISRDSNLKGGIFSDEEDGEQATGKR</sequence>
<protein>
    <submittedName>
        <fullName evidence="8">Run domain Beclin-1-interacting and cysteine-rich domain-containing protein-like isoform X1</fullName>
    </submittedName>
</protein>
<feature type="compositionally biased region" description="Polar residues" evidence="5">
    <location>
        <begin position="272"/>
        <end position="282"/>
    </location>
</feature>
<dbReference type="RefSeq" id="XP_022098658.1">
    <property type="nucleotide sequence ID" value="XM_022242966.1"/>
</dbReference>
<dbReference type="InterPro" id="IPR048569">
    <property type="entry name" value="RUBC_PIKBD"/>
</dbReference>
<dbReference type="Pfam" id="PF02759">
    <property type="entry name" value="RUN"/>
    <property type="match status" value="1"/>
</dbReference>
<comment type="subcellular location">
    <subcellularLocation>
        <location evidence="1">Late endosome</location>
    </subcellularLocation>
</comment>
<dbReference type="KEGG" id="aplc:110983601"/>
<dbReference type="GeneID" id="110983601"/>
<keyword evidence="7" id="KW-1185">Reference proteome</keyword>
<feature type="compositionally biased region" description="Low complexity" evidence="5">
    <location>
        <begin position="419"/>
        <end position="433"/>
    </location>
</feature>
<dbReference type="PANTHER" id="PTHR45971">
    <property type="entry name" value="PHOX (PX) DOMAIN-CONTAINING PROTEIN"/>
    <property type="match status" value="1"/>
</dbReference>
<dbReference type="Proteomes" id="UP000694845">
    <property type="component" value="Unplaced"/>
</dbReference>
<evidence type="ECO:0000256" key="1">
    <source>
        <dbReference type="ARBA" id="ARBA00004603"/>
    </source>
</evidence>
<evidence type="ECO:0000259" key="6">
    <source>
        <dbReference type="PROSITE" id="PS50826"/>
    </source>
</evidence>
<feature type="region of interest" description="Disordered" evidence="5">
    <location>
        <begin position="360"/>
        <end position="396"/>
    </location>
</feature>
<dbReference type="CTD" id="9711"/>
<feature type="compositionally biased region" description="Basic residues" evidence="5">
    <location>
        <begin position="311"/>
        <end position="320"/>
    </location>
</feature>
<organism evidence="7 8">
    <name type="scientific">Acanthaster planci</name>
    <name type="common">Crown-of-thorns starfish</name>
    <dbReference type="NCBI Taxonomy" id="133434"/>
    <lineage>
        <taxon>Eukaryota</taxon>
        <taxon>Metazoa</taxon>
        <taxon>Echinodermata</taxon>
        <taxon>Eleutherozoa</taxon>
        <taxon>Asterozoa</taxon>
        <taxon>Asteroidea</taxon>
        <taxon>Valvatacea</taxon>
        <taxon>Valvatida</taxon>
        <taxon>Acanthasteridae</taxon>
        <taxon>Acanthaster</taxon>
    </lineage>
</organism>
<feature type="compositionally biased region" description="Low complexity" evidence="5">
    <location>
        <begin position="636"/>
        <end position="654"/>
    </location>
</feature>
<evidence type="ECO:0000256" key="5">
    <source>
        <dbReference type="SAM" id="MobiDB-lite"/>
    </source>
</evidence>